<organism evidence="9 10">
    <name type="scientific">Rubellimicrobium roseum</name>
    <dbReference type="NCBI Taxonomy" id="687525"/>
    <lineage>
        <taxon>Bacteria</taxon>
        <taxon>Pseudomonadati</taxon>
        <taxon>Pseudomonadota</taxon>
        <taxon>Alphaproteobacteria</taxon>
        <taxon>Rhodobacterales</taxon>
        <taxon>Roseobacteraceae</taxon>
        <taxon>Rubellimicrobium</taxon>
    </lineage>
</organism>
<dbReference type="RefSeq" id="WP_139081411.1">
    <property type="nucleotide sequence ID" value="NZ_VDFV01000010.1"/>
</dbReference>
<gene>
    <name evidence="9" type="ORF">FHG71_09605</name>
</gene>
<dbReference type="GO" id="GO:0015483">
    <property type="term" value="F:long-chain fatty acid transporting porin activity"/>
    <property type="evidence" value="ECO:0007669"/>
    <property type="project" value="TreeGrafter"/>
</dbReference>
<dbReference type="EMBL" id="VDFV01000010">
    <property type="protein sequence ID" value="TNC71981.1"/>
    <property type="molecule type" value="Genomic_DNA"/>
</dbReference>
<comment type="subcellular location">
    <subcellularLocation>
        <location evidence="1">Cell outer membrane</location>
        <topology evidence="1">Multi-pass membrane protein</topology>
    </subcellularLocation>
</comment>
<evidence type="ECO:0008006" key="11">
    <source>
        <dbReference type="Google" id="ProtNLM"/>
    </source>
</evidence>
<evidence type="ECO:0000256" key="5">
    <source>
        <dbReference type="ARBA" id="ARBA00022729"/>
    </source>
</evidence>
<evidence type="ECO:0000256" key="4">
    <source>
        <dbReference type="ARBA" id="ARBA00022692"/>
    </source>
</evidence>
<dbReference type="SUPFAM" id="SSF56935">
    <property type="entry name" value="Porins"/>
    <property type="match status" value="1"/>
</dbReference>
<evidence type="ECO:0000256" key="1">
    <source>
        <dbReference type="ARBA" id="ARBA00004571"/>
    </source>
</evidence>
<keyword evidence="3" id="KW-1134">Transmembrane beta strand</keyword>
<protein>
    <recommendedName>
        <fullName evidence="11">Transporter</fullName>
    </recommendedName>
</protein>
<dbReference type="Gene3D" id="2.40.160.60">
    <property type="entry name" value="Outer membrane protein transport protein (OMPP1/FadL/TodX)"/>
    <property type="match status" value="1"/>
</dbReference>
<dbReference type="InterPro" id="IPR005017">
    <property type="entry name" value="OMPP1/FadL/TodX"/>
</dbReference>
<proteinExistence type="inferred from homology"/>
<evidence type="ECO:0000256" key="8">
    <source>
        <dbReference type="SAM" id="SignalP"/>
    </source>
</evidence>
<comment type="similarity">
    <text evidence="2">Belongs to the OmpP1/FadL family.</text>
</comment>
<dbReference type="OrthoDB" id="6679728at2"/>
<reference evidence="9 10" key="1">
    <citation type="submission" date="2019-06" db="EMBL/GenBank/DDBJ databases">
        <authorList>
            <person name="Jiang L."/>
        </authorList>
    </citation>
    <scope>NUCLEOTIDE SEQUENCE [LARGE SCALE GENOMIC DNA]</scope>
    <source>
        <strain evidence="9 10">YIM 48858</strain>
    </source>
</reference>
<name>A0A5C4NB15_9RHOB</name>
<dbReference type="PANTHER" id="PTHR35093">
    <property type="entry name" value="OUTER MEMBRANE PROTEIN NMB0088-RELATED"/>
    <property type="match status" value="1"/>
</dbReference>
<dbReference type="Proteomes" id="UP000305709">
    <property type="component" value="Unassembled WGS sequence"/>
</dbReference>
<evidence type="ECO:0000256" key="6">
    <source>
        <dbReference type="ARBA" id="ARBA00023136"/>
    </source>
</evidence>
<sequence>MNKVVPGLGALLLSTSLANAGALDRTGQPVTALFAEGTTAELSFGFTSPDVQGTHTNRLSGAATDSGNVGVDFTQVTLSFKTDLNDRLSVAVILDQPFGADVEYGDAGLGYPIGGSRAEFESSGLTALARYRFNDAFSLHGGARLVRVDADLLINTLIPVGPTGVPVGPGEIPTGASLFSYDAEFDTDSDVGFVLGAAYERPDIALRVALTYSSETEFTHDTTFARTFGGAAIPGATSGTTTYTLPQSVNLEFQTGIAADTLLFGSIRWADWSETEISVPGYALGATDFNPVVSYEGDYVTYTLGVGRRFSDRLSASAAVIYEPGVFSDFDPTDPRIGASNLAPTDGQLGIQLAASYAVTDNLELGGGIRYTRLGDASTRRIGAEFEDNDALSLGLRAAYRF</sequence>
<comment type="caution">
    <text evidence="9">The sequence shown here is derived from an EMBL/GenBank/DDBJ whole genome shotgun (WGS) entry which is preliminary data.</text>
</comment>
<accession>A0A5C4NB15</accession>
<evidence type="ECO:0000313" key="10">
    <source>
        <dbReference type="Proteomes" id="UP000305709"/>
    </source>
</evidence>
<keyword evidence="7" id="KW-0998">Cell outer membrane</keyword>
<evidence type="ECO:0000313" key="9">
    <source>
        <dbReference type="EMBL" id="TNC71981.1"/>
    </source>
</evidence>
<keyword evidence="4" id="KW-0812">Transmembrane</keyword>
<evidence type="ECO:0000256" key="7">
    <source>
        <dbReference type="ARBA" id="ARBA00023237"/>
    </source>
</evidence>
<keyword evidence="5 8" id="KW-0732">Signal</keyword>
<dbReference type="AlphaFoldDB" id="A0A5C4NB15"/>
<dbReference type="GO" id="GO:0009279">
    <property type="term" value="C:cell outer membrane"/>
    <property type="evidence" value="ECO:0007669"/>
    <property type="project" value="UniProtKB-SubCell"/>
</dbReference>
<feature type="chain" id="PRO_5022982914" description="Transporter" evidence="8">
    <location>
        <begin position="21"/>
        <end position="402"/>
    </location>
</feature>
<keyword evidence="6" id="KW-0472">Membrane</keyword>
<dbReference type="PANTHER" id="PTHR35093:SF8">
    <property type="entry name" value="OUTER MEMBRANE PROTEIN NMB0088-RELATED"/>
    <property type="match status" value="1"/>
</dbReference>
<evidence type="ECO:0000256" key="2">
    <source>
        <dbReference type="ARBA" id="ARBA00008163"/>
    </source>
</evidence>
<evidence type="ECO:0000256" key="3">
    <source>
        <dbReference type="ARBA" id="ARBA00022452"/>
    </source>
</evidence>
<keyword evidence="10" id="KW-1185">Reference proteome</keyword>
<feature type="signal peptide" evidence="8">
    <location>
        <begin position="1"/>
        <end position="20"/>
    </location>
</feature>
<dbReference type="Pfam" id="PF03349">
    <property type="entry name" value="Toluene_X"/>
    <property type="match status" value="1"/>
</dbReference>